<dbReference type="AlphaFoldDB" id="A0A2A6B2H5"/>
<feature type="region of interest" description="Disordered" evidence="1">
    <location>
        <begin position="206"/>
        <end position="257"/>
    </location>
</feature>
<feature type="compositionally biased region" description="Acidic residues" evidence="1">
    <location>
        <begin position="122"/>
        <end position="135"/>
    </location>
</feature>
<feature type="compositionally biased region" description="Basic and acidic residues" evidence="1">
    <location>
        <begin position="91"/>
        <end position="105"/>
    </location>
</feature>
<protein>
    <submittedName>
        <fullName evidence="2">Uncharacterized protein</fullName>
    </submittedName>
</protein>
<keyword evidence="3" id="KW-1185">Reference proteome</keyword>
<evidence type="ECO:0000256" key="1">
    <source>
        <dbReference type="SAM" id="MobiDB-lite"/>
    </source>
</evidence>
<accession>A0A8R1Z391</accession>
<dbReference type="Proteomes" id="UP000005239">
    <property type="component" value="Unassembled WGS sequence"/>
</dbReference>
<feature type="region of interest" description="Disordered" evidence="1">
    <location>
        <begin position="1"/>
        <end position="28"/>
    </location>
</feature>
<proteinExistence type="predicted"/>
<reference evidence="2" key="2">
    <citation type="submission" date="2022-06" db="UniProtKB">
        <authorList>
            <consortium name="EnsemblMetazoa"/>
        </authorList>
    </citation>
    <scope>IDENTIFICATION</scope>
    <source>
        <strain evidence="2">PS312</strain>
    </source>
</reference>
<evidence type="ECO:0000313" key="3">
    <source>
        <dbReference type="Proteomes" id="UP000005239"/>
    </source>
</evidence>
<dbReference type="EnsemblMetazoa" id="PPA39844.1">
    <property type="protein sequence ID" value="PPA39844.1"/>
    <property type="gene ID" value="WBGene00278213"/>
</dbReference>
<accession>A0A2A6B2H5</accession>
<organism evidence="2 3">
    <name type="scientific">Pristionchus pacificus</name>
    <name type="common">Parasitic nematode worm</name>
    <dbReference type="NCBI Taxonomy" id="54126"/>
    <lineage>
        <taxon>Eukaryota</taxon>
        <taxon>Metazoa</taxon>
        <taxon>Ecdysozoa</taxon>
        <taxon>Nematoda</taxon>
        <taxon>Chromadorea</taxon>
        <taxon>Rhabditida</taxon>
        <taxon>Rhabditina</taxon>
        <taxon>Diplogasteromorpha</taxon>
        <taxon>Diplogasteroidea</taxon>
        <taxon>Neodiplogasteridae</taxon>
        <taxon>Pristionchus</taxon>
    </lineage>
</organism>
<sequence length="317" mass="35993">MTSRMAGAGKTTRKKRADEWTPRVRSPSPVYLPVESLAELRDELVDRERQKSKRPPDFAKVARIQAEYSLELERRKNAVEPPADRSNCITELRERRDERTDRFEDGEILESWEESVWKKPDTEDEADDSEEDIELIENPSSTVPTDSADPSDASITPGYENPPIIKYNLNCHLDGSLHERIPPAPALSPVHSSLSVESLLNTAPPLAAIDGPVQEGPPRPSLERTPSPTRSSASHEDTTKGRRKGGTMRGPRGPKEPKRPRYWWCQVKLTVYDYVYFDPSWNEPVIMVPYNLNIDRTIELAEIREKIAHILSRHGVN</sequence>
<feature type="region of interest" description="Disordered" evidence="1">
    <location>
        <begin position="72"/>
        <end position="159"/>
    </location>
</feature>
<name>A0A2A6B2H5_PRIPA</name>
<reference evidence="3" key="1">
    <citation type="journal article" date="2008" name="Nat. Genet.">
        <title>The Pristionchus pacificus genome provides a unique perspective on nematode lifestyle and parasitism.</title>
        <authorList>
            <person name="Dieterich C."/>
            <person name="Clifton S.W."/>
            <person name="Schuster L.N."/>
            <person name="Chinwalla A."/>
            <person name="Delehaunty K."/>
            <person name="Dinkelacker I."/>
            <person name="Fulton L."/>
            <person name="Fulton R."/>
            <person name="Godfrey J."/>
            <person name="Minx P."/>
            <person name="Mitreva M."/>
            <person name="Roeseler W."/>
            <person name="Tian H."/>
            <person name="Witte H."/>
            <person name="Yang S.P."/>
            <person name="Wilson R.K."/>
            <person name="Sommer R.J."/>
        </authorList>
    </citation>
    <scope>NUCLEOTIDE SEQUENCE [LARGE SCALE GENOMIC DNA]</scope>
    <source>
        <strain evidence="3">PS312</strain>
    </source>
</reference>
<gene>
    <name evidence="2" type="primary">WBGene00278213</name>
</gene>
<evidence type="ECO:0000313" key="2">
    <source>
        <dbReference type="EnsemblMetazoa" id="PPA39844.1"/>
    </source>
</evidence>